<feature type="domain" description="NADH-ubiquinone oxidoreductase 51kDa subunit iron-sulphur binding" evidence="1">
    <location>
        <begin position="46"/>
        <end position="91"/>
    </location>
</feature>
<gene>
    <name evidence="2" type="ORF">K8I29_04635</name>
</gene>
<dbReference type="Gene3D" id="3.50.50.60">
    <property type="entry name" value="FAD/NAD(P)-binding domain"/>
    <property type="match status" value="2"/>
</dbReference>
<dbReference type="SMART" id="SM00928">
    <property type="entry name" value="NADH_4Fe-4S"/>
    <property type="match status" value="1"/>
</dbReference>
<dbReference type="InterPro" id="IPR023753">
    <property type="entry name" value="FAD/NAD-binding_dom"/>
</dbReference>
<sequence>MAEKVFYYWNNEMRTGTPPLQHGNRELSALIGWGGVQIFDPGVDIVDLCYHYSVAVQDSSCGQCVPCRIGTRALARLFERIRNGEGSPEDLENIKVLSQTVSGASLCEIGQSSPRVFLYLLEHFADAFRAAVGKKKRSADRYSYKSLVTAPCMQACPIHLDIPKYIEEIRFGRFRESLDVIRQRLPLPGVLGRVCVRPCELNCRRALIDEPIQIKHLKRFVADQSPRDAQHPPEKETPKQGKVAIVGAGPSGLTCAYFLARKGYAVTIFELLPEPGGMAAVGIPDYRLPRDILRGEVEAIEKLGVEIVYGKGLGTHFTLDDLEQEGYKAVFIGMGCHCHKKMGVEGEDKGYYGYIPGVYFLRNVNLGLLDEIPKGKRMVVVGGGNVAIDCVRSAFRVGFEESHIVYRRSRKEMPADQAEIDDAEAEGVQFHFLTAPKRILGENGKVAGLECTRMELGEPDASGRRRPVEVPGSEFTIDAEVIVAAIGQEGDFSCMCNLPGVEVSKRGAIVVDENLMTTRKGVFAGGDCVTGPDVLIRACAHGRRVGLKIDRFLTEGRVEVFEEESDEKMLDALGVFSPSEEVNLPGGVKRMPVKHELPLERKGDFREVDKGFTPQEAVAEAGRCLRCYRVVTYAYAEGK</sequence>
<dbReference type="InterPro" id="IPR028261">
    <property type="entry name" value="DPD_II"/>
</dbReference>
<dbReference type="PANTHER" id="PTHR42783">
    <property type="entry name" value="GLUTAMATE SYNTHASE [NADPH] SMALL CHAIN"/>
    <property type="match status" value="1"/>
</dbReference>
<evidence type="ECO:0000259" key="1">
    <source>
        <dbReference type="SMART" id="SM00928"/>
    </source>
</evidence>
<dbReference type="InterPro" id="IPR037207">
    <property type="entry name" value="Nuop51_4Fe4S-bd_sf"/>
</dbReference>
<proteinExistence type="predicted"/>
<dbReference type="InterPro" id="IPR019575">
    <property type="entry name" value="Nuop51_4Fe4S-bd"/>
</dbReference>
<dbReference type="InterPro" id="IPR009051">
    <property type="entry name" value="Helical_ferredxn"/>
</dbReference>
<dbReference type="Proteomes" id="UP000705867">
    <property type="component" value="Unassembled WGS sequence"/>
</dbReference>
<dbReference type="PRINTS" id="PR00419">
    <property type="entry name" value="ADXRDTASE"/>
</dbReference>
<protein>
    <submittedName>
        <fullName evidence="2">FAD-dependent oxidoreductase</fullName>
    </submittedName>
</protein>
<dbReference type="GO" id="GO:0051539">
    <property type="term" value="F:4 iron, 4 sulfur cluster binding"/>
    <property type="evidence" value="ECO:0007669"/>
    <property type="project" value="InterPro"/>
</dbReference>
<dbReference type="SUPFAM" id="SSF51971">
    <property type="entry name" value="Nucleotide-binding domain"/>
    <property type="match status" value="1"/>
</dbReference>
<evidence type="ECO:0000313" key="2">
    <source>
        <dbReference type="EMBL" id="MBZ0155489.1"/>
    </source>
</evidence>
<dbReference type="GO" id="GO:0016491">
    <property type="term" value="F:oxidoreductase activity"/>
    <property type="evidence" value="ECO:0007669"/>
    <property type="project" value="InterPro"/>
</dbReference>
<reference evidence="2" key="2">
    <citation type="submission" date="2021-08" db="EMBL/GenBank/DDBJ databases">
        <authorList>
            <person name="Dalcin Martins P."/>
        </authorList>
    </citation>
    <scope>NUCLEOTIDE SEQUENCE</scope>
    <source>
        <strain evidence="2">MAG_39</strain>
    </source>
</reference>
<comment type="caution">
    <text evidence="2">The sequence shown here is derived from an EMBL/GenBank/DDBJ whole genome shotgun (WGS) entry which is preliminary data.</text>
</comment>
<name>A0A953J9B4_9BACT</name>
<evidence type="ECO:0000313" key="3">
    <source>
        <dbReference type="Proteomes" id="UP000705867"/>
    </source>
</evidence>
<dbReference type="Pfam" id="PF14691">
    <property type="entry name" value="Fer4_20"/>
    <property type="match status" value="1"/>
</dbReference>
<dbReference type="InterPro" id="IPR036188">
    <property type="entry name" value="FAD/NAD-bd_sf"/>
</dbReference>
<dbReference type="AlphaFoldDB" id="A0A953J9B4"/>
<reference evidence="2" key="1">
    <citation type="journal article" date="2021" name="bioRxiv">
        <title>Unraveling nitrogen, sulfur and carbon metabolic pathways and microbial community transcriptional responses to substrate deprivation and toxicity stresses in a bioreactor mimicking anoxic brackish coastal sediment conditions.</title>
        <authorList>
            <person name="Martins P.D."/>
            <person name="Echeveste M.J."/>
            <person name="Arshad A."/>
            <person name="Kurth J."/>
            <person name="Ouboter H."/>
            <person name="Jetten M.S.M."/>
            <person name="Welte C.U."/>
        </authorList>
    </citation>
    <scope>NUCLEOTIDE SEQUENCE</scope>
    <source>
        <strain evidence="2">MAG_39</strain>
    </source>
</reference>
<dbReference type="SUPFAM" id="SSF140490">
    <property type="entry name" value="Nqo1C-terminal domain-like"/>
    <property type="match status" value="1"/>
</dbReference>
<dbReference type="Pfam" id="PF10589">
    <property type="entry name" value="NADH_4Fe-4S"/>
    <property type="match status" value="1"/>
</dbReference>
<dbReference type="Gene3D" id="1.10.1060.10">
    <property type="entry name" value="Alpha-helical ferredoxin"/>
    <property type="match status" value="1"/>
</dbReference>
<accession>A0A953J9B4</accession>
<dbReference type="SUPFAM" id="SSF46548">
    <property type="entry name" value="alpha-helical ferredoxin"/>
    <property type="match status" value="1"/>
</dbReference>
<dbReference type="PANTHER" id="PTHR42783:SF3">
    <property type="entry name" value="GLUTAMATE SYNTHASE [NADPH] SMALL CHAIN-RELATED"/>
    <property type="match status" value="1"/>
</dbReference>
<dbReference type="Pfam" id="PF07992">
    <property type="entry name" value="Pyr_redox_2"/>
    <property type="match status" value="1"/>
</dbReference>
<dbReference type="EMBL" id="JAIOIV010000034">
    <property type="protein sequence ID" value="MBZ0155489.1"/>
    <property type="molecule type" value="Genomic_DNA"/>
</dbReference>
<organism evidence="2 3">
    <name type="scientific">Candidatus Nitrobium versatile</name>
    <dbReference type="NCBI Taxonomy" id="2884831"/>
    <lineage>
        <taxon>Bacteria</taxon>
        <taxon>Pseudomonadati</taxon>
        <taxon>Nitrospirota</taxon>
        <taxon>Nitrospiria</taxon>
        <taxon>Nitrospirales</taxon>
        <taxon>Nitrospiraceae</taxon>
        <taxon>Candidatus Nitrobium</taxon>
    </lineage>
</organism>